<evidence type="ECO:0000256" key="2">
    <source>
        <dbReference type="ARBA" id="ARBA00022679"/>
    </source>
</evidence>
<dbReference type="AlphaFoldDB" id="A0A5B8U4T6"/>
<accession>A0A5B8U4T6</accession>
<keyword evidence="2" id="KW-0808">Transferase</keyword>
<comment type="cofactor">
    <cofactor evidence="1">
        <name>(R)-lipoate</name>
        <dbReference type="ChEBI" id="CHEBI:83088"/>
    </cofactor>
</comment>
<evidence type="ECO:0000313" key="7">
    <source>
        <dbReference type="Proteomes" id="UP000321805"/>
    </source>
</evidence>
<keyword evidence="3" id="KW-0450">Lipoyl</keyword>
<gene>
    <name evidence="6" type="ORF">FSW04_11350</name>
</gene>
<evidence type="ECO:0000313" key="6">
    <source>
        <dbReference type="EMBL" id="QEC48104.1"/>
    </source>
</evidence>
<dbReference type="PROSITE" id="PS00189">
    <property type="entry name" value="LIPOYL"/>
    <property type="match status" value="1"/>
</dbReference>
<dbReference type="GO" id="GO:0006086">
    <property type="term" value="P:pyruvate decarboxylation to acetyl-CoA"/>
    <property type="evidence" value="ECO:0007669"/>
    <property type="project" value="TreeGrafter"/>
</dbReference>
<proteinExistence type="predicted"/>
<protein>
    <recommendedName>
        <fullName evidence="5">Lipoyl-binding domain-containing protein</fullName>
    </recommendedName>
</protein>
<keyword evidence="4" id="KW-0012">Acyltransferase</keyword>
<dbReference type="EMBL" id="CP042430">
    <property type="protein sequence ID" value="QEC48104.1"/>
    <property type="molecule type" value="Genomic_DNA"/>
</dbReference>
<dbReference type="InterPro" id="IPR011053">
    <property type="entry name" value="Single_hybrid_motif"/>
</dbReference>
<dbReference type="GO" id="GO:0031405">
    <property type="term" value="F:lipoic acid binding"/>
    <property type="evidence" value="ECO:0007669"/>
    <property type="project" value="TreeGrafter"/>
</dbReference>
<evidence type="ECO:0000256" key="3">
    <source>
        <dbReference type="ARBA" id="ARBA00022823"/>
    </source>
</evidence>
<dbReference type="InterPro" id="IPR000089">
    <property type="entry name" value="Biotin_lipoyl"/>
</dbReference>
<keyword evidence="7" id="KW-1185">Reference proteome</keyword>
<dbReference type="InterPro" id="IPR050743">
    <property type="entry name" value="2-oxoacid_DH_E2_comp"/>
</dbReference>
<evidence type="ECO:0000259" key="5">
    <source>
        <dbReference type="PROSITE" id="PS50968"/>
    </source>
</evidence>
<dbReference type="Pfam" id="PF00364">
    <property type="entry name" value="Biotin_lipoyl"/>
    <property type="match status" value="1"/>
</dbReference>
<reference evidence="6 7" key="1">
    <citation type="journal article" date="2018" name="J. Microbiol.">
        <title>Baekduia soli gen. nov., sp. nov., a novel bacterium isolated from the soil of Baekdu Mountain and proposal of a novel family name, Baekduiaceae fam. nov.</title>
        <authorList>
            <person name="An D.S."/>
            <person name="Siddiqi M.Z."/>
            <person name="Kim K.H."/>
            <person name="Yu H.S."/>
            <person name="Im W.T."/>
        </authorList>
    </citation>
    <scope>NUCLEOTIDE SEQUENCE [LARGE SCALE GENOMIC DNA]</scope>
    <source>
        <strain evidence="6 7">BR7-21</strain>
    </source>
</reference>
<sequence>MSDRVEIVIQDPGNTEEVEIVGIEVKVGDTVAEGDALLEVATDKANMDMEAPSAGTVAEILVSEGDIVPVTQVLMVLES</sequence>
<name>A0A5B8U4T6_9ACTN</name>
<dbReference type="OrthoDB" id="9805770at2"/>
<organism evidence="6 7">
    <name type="scientific">Baekduia soli</name>
    <dbReference type="NCBI Taxonomy" id="496014"/>
    <lineage>
        <taxon>Bacteria</taxon>
        <taxon>Bacillati</taxon>
        <taxon>Actinomycetota</taxon>
        <taxon>Thermoleophilia</taxon>
        <taxon>Solirubrobacterales</taxon>
        <taxon>Baekduiaceae</taxon>
        <taxon>Baekduia</taxon>
    </lineage>
</organism>
<dbReference type="KEGG" id="bsol:FSW04_11350"/>
<dbReference type="PANTHER" id="PTHR43178:SF2">
    <property type="entry name" value="DIHYDROLIPOYLLYSINE-RESIDUE ACETYLTRANSFERASE COMPONENT OF PYRUVATE DEHYDROGENASE COMPLEX"/>
    <property type="match status" value="1"/>
</dbReference>
<feature type="domain" description="Lipoyl-binding" evidence="5">
    <location>
        <begin position="6"/>
        <end position="78"/>
    </location>
</feature>
<dbReference type="InterPro" id="IPR003016">
    <property type="entry name" value="2-oxoA_DH_lipoyl-BS"/>
</dbReference>
<dbReference type="Gene3D" id="2.40.50.100">
    <property type="match status" value="1"/>
</dbReference>
<evidence type="ECO:0000256" key="4">
    <source>
        <dbReference type="ARBA" id="ARBA00023315"/>
    </source>
</evidence>
<dbReference type="SUPFAM" id="SSF51230">
    <property type="entry name" value="Single hybrid motif"/>
    <property type="match status" value="1"/>
</dbReference>
<evidence type="ECO:0000256" key="1">
    <source>
        <dbReference type="ARBA" id="ARBA00001938"/>
    </source>
</evidence>
<dbReference type="PANTHER" id="PTHR43178">
    <property type="entry name" value="DIHYDROLIPOAMIDE ACETYLTRANSFERASE COMPONENT OF PYRUVATE DEHYDROGENASE COMPLEX"/>
    <property type="match status" value="1"/>
</dbReference>
<dbReference type="RefSeq" id="WP_146919284.1">
    <property type="nucleotide sequence ID" value="NZ_CP042430.1"/>
</dbReference>
<dbReference type="GO" id="GO:0005737">
    <property type="term" value="C:cytoplasm"/>
    <property type="evidence" value="ECO:0007669"/>
    <property type="project" value="TreeGrafter"/>
</dbReference>
<dbReference type="GO" id="GO:0016407">
    <property type="term" value="F:acetyltransferase activity"/>
    <property type="evidence" value="ECO:0007669"/>
    <property type="project" value="TreeGrafter"/>
</dbReference>
<dbReference type="Proteomes" id="UP000321805">
    <property type="component" value="Chromosome"/>
</dbReference>
<dbReference type="PROSITE" id="PS50968">
    <property type="entry name" value="BIOTINYL_LIPOYL"/>
    <property type="match status" value="1"/>
</dbReference>
<dbReference type="CDD" id="cd06849">
    <property type="entry name" value="lipoyl_domain"/>
    <property type="match status" value="1"/>
</dbReference>